<accession>A0ABW1VCD5</accession>
<sequence>MMDEVRLEAMLREAAPQVATPISLESHRARILFDARSRARGKAGAWVAAIAALALALGGTSVAAASSGLDTPWGWVADNVFSFYQADSSVCFQGTRIVLHGVPEDSEAARDAQMIVNGIDIASLDTGAAEAWVREQEGIEKLSKGTVHQLAVHRAVAEVLFGELAMHGYNNGDGDRQIGLFSQISACN</sequence>
<keyword evidence="3" id="KW-1185">Reference proteome</keyword>
<gene>
    <name evidence="2" type="ORF">ACFQB0_03140</name>
</gene>
<feature type="transmembrane region" description="Helical" evidence="1">
    <location>
        <begin position="43"/>
        <end position="64"/>
    </location>
</feature>
<comment type="caution">
    <text evidence="2">The sequence shown here is derived from an EMBL/GenBank/DDBJ whole genome shotgun (WGS) entry which is preliminary data.</text>
</comment>
<proteinExistence type="predicted"/>
<dbReference type="EMBL" id="JBHSTP010000001">
    <property type="protein sequence ID" value="MFC6355107.1"/>
    <property type="molecule type" value="Genomic_DNA"/>
</dbReference>
<keyword evidence="1" id="KW-0812">Transmembrane</keyword>
<dbReference type="RefSeq" id="WP_386727475.1">
    <property type="nucleotide sequence ID" value="NZ_JBHSTP010000001.1"/>
</dbReference>
<evidence type="ECO:0000313" key="2">
    <source>
        <dbReference type="EMBL" id="MFC6355107.1"/>
    </source>
</evidence>
<name>A0ABW1VCD5_9MICO</name>
<protein>
    <submittedName>
        <fullName evidence="2">Uncharacterized protein</fullName>
    </submittedName>
</protein>
<dbReference type="Proteomes" id="UP001596306">
    <property type="component" value="Unassembled WGS sequence"/>
</dbReference>
<evidence type="ECO:0000313" key="3">
    <source>
        <dbReference type="Proteomes" id="UP001596306"/>
    </source>
</evidence>
<evidence type="ECO:0000256" key="1">
    <source>
        <dbReference type="SAM" id="Phobius"/>
    </source>
</evidence>
<keyword evidence="1" id="KW-0472">Membrane</keyword>
<reference evidence="3" key="1">
    <citation type="journal article" date="2019" name="Int. J. Syst. Evol. Microbiol.">
        <title>The Global Catalogue of Microorganisms (GCM) 10K type strain sequencing project: providing services to taxonomists for standard genome sequencing and annotation.</title>
        <authorList>
            <consortium name="The Broad Institute Genomics Platform"/>
            <consortium name="The Broad Institute Genome Sequencing Center for Infectious Disease"/>
            <person name="Wu L."/>
            <person name="Ma J."/>
        </authorList>
    </citation>
    <scope>NUCLEOTIDE SEQUENCE [LARGE SCALE GENOMIC DNA]</scope>
    <source>
        <strain evidence="3">CCUG 43304</strain>
    </source>
</reference>
<organism evidence="2 3">
    <name type="scientific">Luethyella okanaganae</name>
    <dbReference type="NCBI Taxonomy" id="69372"/>
    <lineage>
        <taxon>Bacteria</taxon>
        <taxon>Bacillati</taxon>
        <taxon>Actinomycetota</taxon>
        <taxon>Actinomycetes</taxon>
        <taxon>Micrococcales</taxon>
        <taxon>Microbacteriaceae</taxon>
        <taxon>Luethyella</taxon>
    </lineage>
</organism>
<keyword evidence="1" id="KW-1133">Transmembrane helix</keyword>